<sequence length="80" mass="9154">MRNHLLNNLFLGQPLEFGDGSNNLGHETKSHVHVFEDNICPGEHVQEIRGSIRTENGWCDTGKIHRRIVSPDVLEGIRRR</sequence>
<accession>A0A2D3I607</accession>
<dbReference type="EMBL" id="MF768985">
    <property type="protein sequence ID" value="ATU83830.1"/>
    <property type="molecule type" value="Genomic_DNA"/>
</dbReference>
<evidence type="ECO:0000313" key="1">
    <source>
        <dbReference type="EMBL" id="ATU83830.1"/>
    </source>
</evidence>
<reference evidence="1" key="1">
    <citation type="journal article" date="2018" name="Aquaculture">
        <title>Complete genome sequence of a white spot syndrome virus associated with a disease incursion in Australia.</title>
        <authorList>
            <person name="Oakey J."/>
            <person name="Smith C.S."/>
        </authorList>
    </citation>
    <scope>NUCLEOTIDE SEQUENCE [LARGE SCALE GENOMIC DNA]</scope>
    <source>
        <strain evidence="1">WSSV-AU</strain>
    </source>
</reference>
<organism evidence="1">
    <name type="scientific">White spot syndrome virus</name>
    <dbReference type="NCBI Taxonomy" id="342409"/>
    <lineage>
        <taxon>Viruses</taxon>
        <taxon>Viruses incertae sedis</taxon>
        <taxon>Naldaviricetes</taxon>
        <taxon>Nimaviridae</taxon>
        <taxon>Whispovirus</taxon>
    </lineage>
</organism>
<name>A0A2D3I607_9VIRU</name>
<dbReference type="Proteomes" id="UP000267516">
    <property type="component" value="Segment"/>
</dbReference>
<proteinExistence type="predicted"/>
<protein>
    <submittedName>
        <fullName evidence="1">ORF925</fullName>
    </submittedName>
</protein>